<dbReference type="EMBL" id="QEAP01000891">
    <property type="protein sequence ID" value="TPX54508.1"/>
    <property type="molecule type" value="Genomic_DNA"/>
</dbReference>
<keyword evidence="2" id="KW-0812">Transmembrane</keyword>
<keyword evidence="5" id="KW-1185">Reference proteome</keyword>
<dbReference type="SUPFAM" id="SSF47769">
    <property type="entry name" value="SAM/Pointed domain"/>
    <property type="match status" value="1"/>
</dbReference>
<keyword evidence="2" id="KW-0472">Membrane</keyword>
<dbReference type="Proteomes" id="UP000320333">
    <property type="component" value="Unassembled WGS sequence"/>
</dbReference>
<protein>
    <recommendedName>
        <fullName evidence="3">SAM domain-containing protein</fullName>
    </recommendedName>
</protein>
<reference evidence="4 5" key="1">
    <citation type="journal article" date="2019" name="Sci. Rep.">
        <title>Comparative genomics of chytrid fungi reveal insights into the obligate biotrophic and pathogenic lifestyle of Synchytrium endobioticum.</title>
        <authorList>
            <person name="van de Vossenberg B.T.L.H."/>
            <person name="Warris S."/>
            <person name="Nguyen H.D.T."/>
            <person name="van Gent-Pelzer M.P.E."/>
            <person name="Joly D.L."/>
            <person name="van de Geest H.C."/>
            <person name="Bonants P.J.M."/>
            <person name="Smith D.S."/>
            <person name="Levesque C.A."/>
            <person name="van der Lee T.A.J."/>
        </authorList>
    </citation>
    <scope>NUCLEOTIDE SEQUENCE [LARGE SCALE GENOMIC DNA]</scope>
    <source>
        <strain evidence="4 5">CBS 675.73</strain>
    </source>
</reference>
<dbReference type="InterPro" id="IPR001660">
    <property type="entry name" value="SAM"/>
</dbReference>
<feature type="domain" description="SAM" evidence="3">
    <location>
        <begin position="388"/>
        <end position="454"/>
    </location>
</feature>
<accession>A0A507DU95</accession>
<evidence type="ECO:0000313" key="5">
    <source>
        <dbReference type="Proteomes" id="UP000320333"/>
    </source>
</evidence>
<feature type="compositionally biased region" description="Low complexity" evidence="1">
    <location>
        <begin position="1"/>
        <end position="20"/>
    </location>
</feature>
<keyword evidence="2" id="KW-1133">Transmembrane helix</keyword>
<dbReference type="OrthoDB" id="2121518at2759"/>
<dbReference type="AlphaFoldDB" id="A0A507DU95"/>
<evidence type="ECO:0000259" key="3">
    <source>
        <dbReference type="PROSITE" id="PS50105"/>
    </source>
</evidence>
<feature type="region of interest" description="Disordered" evidence="1">
    <location>
        <begin position="261"/>
        <end position="288"/>
    </location>
</feature>
<organism evidence="4 5">
    <name type="scientific">Chytriomyces confervae</name>
    <dbReference type="NCBI Taxonomy" id="246404"/>
    <lineage>
        <taxon>Eukaryota</taxon>
        <taxon>Fungi</taxon>
        <taxon>Fungi incertae sedis</taxon>
        <taxon>Chytridiomycota</taxon>
        <taxon>Chytridiomycota incertae sedis</taxon>
        <taxon>Chytridiomycetes</taxon>
        <taxon>Chytridiales</taxon>
        <taxon>Chytriomycetaceae</taxon>
        <taxon>Chytriomyces</taxon>
    </lineage>
</organism>
<comment type="caution">
    <text evidence="4">The sequence shown here is derived from an EMBL/GenBank/DDBJ whole genome shotgun (WGS) entry which is preliminary data.</text>
</comment>
<proteinExistence type="predicted"/>
<feature type="compositionally biased region" description="Polar residues" evidence="1">
    <location>
        <begin position="262"/>
        <end position="288"/>
    </location>
</feature>
<dbReference type="PROSITE" id="PS50105">
    <property type="entry name" value="SAM_DOMAIN"/>
    <property type="match status" value="1"/>
</dbReference>
<dbReference type="InterPro" id="IPR013761">
    <property type="entry name" value="SAM/pointed_sf"/>
</dbReference>
<sequence length="473" mass="51986">MATATATTATATAQSKTTAAPKANACSPSYTAACSEWAKYDNLTLVEGLRSLPLPEQCIKAFTHAQKFYPDPKSSNVFDTHFEWNHAFAERLKPVLQSLADCNARTNLDSFRTCENPIGKHFYYSQAQWMSHEFNNFSNCVDVYKYWVVQEAELYAGATTNSERSQDDFKTIVGFSNAYTQLACAVVTVPSTVFACAYAVSEFNVPEYPPPPPASMWNFSTVFALCTGIFVVLGCFVFLYRRRQRIRLIFETVASLDLKSTAKPSSDENTGDTSSTQVLSTQPTVSSALPRNETIKSSYLDIYHDSSVREGSSSVLNNEIRNTVLKRDSTFASNSSSSEHVAVKSSASVSSSRMNVSAPSGLTPPVLPVPLELVAFGNAMLPRDCYKWTVDHVLTWIEKNDLASGEVLVLIREQKINGNVLLHLSPADYEAGLQMKTLGERVTLEVAVNGLRAHCEGADLTTLGPPRYEESAQ</sequence>
<feature type="transmembrane region" description="Helical" evidence="2">
    <location>
        <begin position="179"/>
        <end position="200"/>
    </location>
</feature>
<gene>
    <name evidence="4" type="ORF">CcCBS67573_g09566</name>
</gene>
<evidence type="ECO:0000256" key="1">
    <source>
        <dbReference type="SAM" id="MobiDB-lite"/>
    </source>
</evidence>
<dbReference type="Gene3D" id="1.10.150.50">
    <property type="entry name" value="Transcription Factor, Ets-1"/>
    <property type="match status" value="1"/>
</dbReference>
<name>A0A507DU95_9FUNG</name>
<evidence type="ECO:0000313" key="4">
    <source>
        <dbReference type="EMBL" id="TPX54508.1"/>
    </source>
</evidence>
<evidence type="ECO:0000256" key="2">
    <source>
        <dbReference type="SAM" id="Phobius"/>
    </source>
</evidence>
<feature type="transmembrane region" description="Helical" evidence="2">
    <location>
        <begin position="220"/>
        <end position="240"/>
    </location>
</feature>
<feature type="region of interest" description="Disordered" evidence="1">
    <location>
        <begin position="1"/>
        <end position="26"/>
    </location>
</feature>